<dbReference type="InterPro" id="IPR021109">
    <property type="entry name" value="Peptidase_aspartic_dom_sf"/>
</dbReference>
<keyword evidence="1" id="KW-0378">Hydrolase</keyword>
<proteinExistence type="predicted"/>
<organism evidence="1 2">
    <name type="scientific">Cellvibrio fibrivorans</name>
    <dbReference type="NCBI Taxonomy" id="126350"/>
    <lineage>
        <taxon>Bacteria</taxon>
        <taxon>Pseudomonadati</taxon>
        <taxon>Pseudomonadota</taxon>
        <taxon>Gammaproteobacteria</taxon>
        <taxon>Cellvibrionales</taxon>
        <taxon>Cellvibrionaceae</taxon>
        <taxon>Cellvibrio</taxon>
    </lineage>
</organism>
<dbReference type="GO" id="GO:0008233">
    <property type="term" value="F:peptidase activity"/>
    <property type="evidence" value="ECO:0007669"/>
    <property type="project" value="UniProtKB-KW"/>
</dbReference>
<dbReference type="InterPro" id="IPR034122">
    <property type="entry name" value="Retropepsin-like_bacterial"/>
</dbReference>
<dbReference type="RefSeq" id="WP_310073286.1">
    <property type="nucleotide sequence ID" value="NZ_JAVDVX010000005.1"/>
</dbReference>
<dbReference type="SUPFAM" id="SSF50630">
    <property type="entry name" value="Acid proteases"/>
    <property type="match status" value="1"/>
</dbReference>
<dbReference type="Pfam" id="PF13975">
    <property type="entry name" value="gag-asp_proteas"/>
    <property type="match status" value="1"/>
</dbReference>
<accession>A0ABU1UZT8</accession>
<protein>
    <submittedName>
        <fullName evidence="1">Aspartyl protease family protein</fullName>
    </submittedName>
</protein>
<dbReference type="Gene3D" id="2.40.70.10">
    <property type="entry name" value="Acid Proteases"/>
    <property type="match status" value="1"/>
</dbReference>
<keyword evidence="1" id="KW-0645">Protease</keyword>
<dbReference type="CDD" id="cd05483">
    <property type="entry name" value="retropepsin_like_bacteria"/>
    <property type="match status" value="1"/>
</dbReference>
<evidence type="ECO:0000313" key="2">
    <source>
        <dbReference type="Proteomes" id="UP001253595"/>
    </source>
</evidence>
<reference evidence="1 2" key="1">
    <citation type="submission" date="2023-07" db="EMBL/GenBank/DDBJ databases">
        <title>Sorghum-associated microbial communities from plants grown in Nebraska, USA.</title>
        <authorList>
            <person name="Schachtman D."/>
        </authorList>
    </citation>
    <scope>NUCLEOTIDE SEQUENCE [LARGE SCALE GENOMIC DNA]</scope>
    <source>
        <strain evidence="1 2">BE190</strain>
    </source>
</reference>
<comment type="caution">
    <text evidence="1">The sequence shown here is derived from an EMBL/GenBank/DDBJ whole genome shotgun (WGS) entry which is preliminary data.</text>
</comment>
<evidence type="ECO:0000313" key="1">
    <source>
        <dbReference type="EMBL" id="MDR7090722.1"/>
    </source>
</evidence>
<sequence length="213" mass="22779">MLYYWLNLSLIACVFFAAQVKAMDLQVKMLAKDAALIVVDGKQRMLRVGAVSPEGVKLVSADGLHAVVDVAGKRETLKLNRKISTQFIQAEKAEVRIASAEGGHYFTQGKINGTSVKFMVDTGATGIAMNYREAEKIGIDYLAGTPISVRTANGVAQAYAVVLNRVSVGDIELNQLTAAVSTTESPEVILLGNSYLGKVNMSIANGVLVLTEK</sequence>
<gene>
    <name evidence="1" type="ORF">J2X05_002748</name>
</gene>
<dbReference type="EMBL" id="JAVDVX010000005">
    <property type="protein sequence ID" value="MDR7090722.1"/>
    <property type="molecule type" value="Genomic_DNA"/>
</dbReference>
<dbReference type="InterPro" id="IPR011969">
    <property type="entry name" value="Clan_AA_Asp_peptidase_C"/>
</dbReference>
<dbReference type="Proteomes" id="UP001253595">
    <property type="component" value="Unassembled WGS sequence"/>
</dbReference>
<name>A0ABU1UZT8_9GAMM</name>
<dbReference type="GO" id="GO:0006508">
    <property type="term" value="P:proteolysis"/>
    <property type="evidence" value="ECO:0007669"/>
    <property type="project" value="UniProtKB-KW"/>
</dbReference>
<keyword evidence="2" id="KW-1185">Reference proteome</keyword>
<dbReference type="NCBIfam" id="TIGR02281">
    <property type="entry name" value="clan_AA_DTGA"/>
    <property type="match status" value="1"/>
</dbReference>